<protein>
    <submittedName>
        <fullName evidence="2">DSBA oxidoreductase</fullName>
    </submittedName>
</protein>
<evidence type="ECO:0000313" key="3">
    <source>
        <dbReference type="Proteomes" id="UP000006875"/>
    </source>
</evidence>
<dbReference type="Gene3D" id="3.40.30.10">
    <property type="entry name" value="Glutaredoxin"/>
    <property type="match status" value="1"/>
</dbReference>
<geneLocation type="plasmid" evidence="2 3">
    <name>pILYOP01</name>
</geneLocation>
<sequence length="210" mass="24018">MKIEIWSDFVCPYCYLGEKKLEKALETFEDKENIEITFKSFQLNQNEVKHKQGNYYNFISNKYGIPYELAKERMDAIKNEASKVGLNYRYDIMIRNNTSLAHQAAKFAKDEGKEKIFVDRIFKGYFEEGADLGDLKNILFLAGEVGLNINKLENVLKEKSFLSEVTEDQEDASKLGINGVPFFIINDKIAVSGAQSIEHFKGALKKAAEM</sequence>
<reference evidence="2 3" key="1">
    <citation type="journal article" date="2010" name="Stand. Genomic Sci.">
        <title>Complete genome sequence of Ilyobacter polytropus type strain (CuHbu1).</title>
        <authorList>
            <person name="Sikorski J."/>
            <person name="Chertkov O."/>
            <person name="Lapidus A."/>
            <person name="Nolan M."/>
            <person name="Lucas S."/>
            <person name="Del Rio T.G."/>
            <person name="Tice H."/>
            <person name="Cheng J.F."/>
            <person name="Tapia R."/>
            <person name="Han C."/>
            <person name="Goodwin L."/>
            <person name="Pitluck S."/>
            <person name="Liolios K."/>
            <person name="Ivanova N."/>
            <person name="Mavromatis K."/>
            <person name="Mikhailova N."/>
            <person name="Pati A."/>
            <person name="Chen A."/>
            <person name="Palaniappan K."/>
            <person name="Land M."/>
            <person name="Hauser L."/>
            <person name="Chang Y.J."/>
            <person name="Jeffries C.D."/>
            <person name="Brambilla E."/>
            <person name="Yasawong M."/>
            <person name="Rohde M."/>
            <person name="Pukall R."/>
            <person name="Spring S."/>
            <person name="Goker M."/>
            <person name="Woyke T."/>
            <person name="Bristow J."/>
            <person name="Eisen J.A."/>
            <person name="Markowitz V."/>
            <person name="Hugenholtz P."/>
            <person name="Kyrpides N.C."/>
            <person name="Klenk H.P."/>
        </authorList>
    </citation>
    <scope>NUCLEOTIDE SEQUENCE [LARGE SCALE GENOMIC DNA]</scope>
    <source>
        <strain evidence="3">ATCC 51220 / DSM 2926 / LMG 16218 / CuHBu1</strain>
        <plasmid evidence="3">pILYOP01</plasmid>
    </source>
</reference>
<keyword evidence="3" id="KW-1185">Reference proteome</keyword>
<dbReference type="SUPFAM" id="SSF52833">
    <property type="entry name" value="Thioredoxin-like"/>
    <property type="match status" value="1"/>
</dbReference>
<dbReference type="InterPro" id="IPR036249">
    <property type="entry name" value="Thioredoxin-like_sf"/>
</dbReference>
<evidence type="ECO:0000313" key="2">
    <source>
        <dbReference type="EMBL" id="ADO84229.1"/>
    </source>
</evidence>
<dbReference type="GO" id="GO:0016491">
    <property type="term" value="F:oxidoreductase activity"/>
    <property type="evidence" value="ECO:0007669"/>
    <property type="project" value="InterPro"/>
</dbReference>
<dbReference type="HOGENOM" id="CLU_069253_0_2_0"/>
<dbReference type="OrthoDB" id="9799122at2"/>
<dbReference type="Pfam" id="PF01323">
    <property type="entry name" value="DSBA"/>
    <property type="match status" value="1"/>
</dbReference>
<keyword evidence="2" id="KW-0614">Plasmid</keyword>
<organism evidence="2 3">
    <name type="scientific">Ilyobacter polytropus (strain ATCC 51220 / DSM 2926 / LMG 16218 / CuHBu1)</name>
    <dbReference type="NCBI Taxonomy" id="572544"/>
    <lineage>
        <taxon>Bacteria</taxon>
        <taxon>Fusobacteriati</taxon>
        <taxon>Fusobacteriota</taxon>
        <taxon>Fusobacteriia</taxon>
        <taxon>Fusobacteriales</taxon>
        <taxon>Fusobacteriaceae</taxon>
        <taxon>Ilyobacter</taxon>
    </lineage>
</organism>
<dbReference type="PANTHER" id="PTHR13887">
    <property type="entry name" value="GLUTATHIONE S-TRANSFERASE KAPPA"/>
    <property type="match status" value="1"/>
</dbReference>
<dbReference type="InterPro" id="IPR001853">
    <property type="entry name" value="DSBA-like_thioredoxin_dom"/>
</dbReference>
<evidence type="ECO:0000259" key="1">
    <source>
        <dbReference type="Pfam" id="PF01323"/>
    </source>
</evidence>
<accession>E3HDP3</accession>
<dbReference type="Proteomes" id="UP000006875">
    <property type="component" value="Plasmid pILYOP01"/>
</dbReference>
<dbReference type="KEGG" id="ipo:Ilyop_2470"/>
<dbReference type="AlphaFoldDB" id="E3HDP3"/>
<gene>
    <name evidence="2" type="ordered locus">Ilyop_2470</name>
</gene>
<feature type="domain" description="DSBA-like thioredoxin" evidence="1">
    <location>
        <begin position="3"/>
        <end position="205"/>
    </location>
</feature>
<dbReference type="RefSeq" id="WP_013388888.1">
    <property type="nucleotide sequence ID" value="NC_014633.1"/>
</dbReference>
<dbReference type="PANTHER" id="PTHR13887:SF41">
    <property type="entry name" value="THIOREDOXIN SUPERFAMILY PROTEIN"/>
    <property type="match status" value="1"/>
</dbReference>
<dbReference type="EMBL" id="CP002282">
    <property type="protein sequence ID" value="ADO84229.1"/>
    <property type="molecule type" value="Genomic_DNA"/>
</dbReference>
<dbReference type="CDD" id="cd03024">
    <property type="entry name" value="DsbA_FrnE"/>
    <property type="match status" value="1"/>
</dbReference>
<proteinExistence type="predicted"/>
<name>E3HDP3_ILYPC</name>